<sequence>MKLFASDYDGTYWKHTFKGQVDLVKNIKQTKQWREEGNLFVFATGRPISMMRLEKYMHGIVYDYIVGLNGGIIISKTGDILFRETINNSIARKIMILIQQKEVLHYSVSDGLCGHYHTAFGWSHKTFYLFAFFKLFLKTYGLTLDEALNRPVVQISVKLKSADEASSFAHQMNQLFGKDIVAFSNLRHVDIAARGLSKATGIEYIANRHGIDANDIYCMGDSFNDLPMLKRYHGFTLPEAHQTIKENVRGVFETVGDALTQILKG</sequence>
<accession>A0ABN6ZA23</accession>
<organism evidence="1 2">
    <name type="scientific">Turicibacter faecis</name>
    <dbReference type="NCBI Taxonomy" id="2963365"/>
    <lineage>
        <taxon>Bacteria</taxon>
        <taxon>Bacillati</taxon>
        <taxon>Bacillota</taxon>
        <taxon>Erysipelotrichia</taxon>
        <taxon>Erysipelotrichales</taxon>
        <taxon>Turicibacteraceae</taxon>
        <taxon>Turicibacter</taxon>
    </lineage>
</organism>
<reference evidence="1" key="1">
    <citation type="journal article" date="2024" name="Int. J. Syst. Evol. Microbiol.">
        <title>Turicibacter faecis sp. nov., isolated from faeces of heart failure mouse model.</title>
        <authorList>
            <person name="Imamura Y."/>
            <person name="Motooka D."/>
            <person name="Nakajima Y."/>
            <person name="Ito S."/>
            <person name="Kitakaze M."/>
            <person name="Iida T."/>
            <person name="Nakamura S."/>
        </authorList>
    </citation>
    <scope>NUCLEOTIDE SEQUENCE</scope>
    <source>
        <strain evidence="1">TC023</strain>
    </source>
</reference>
<keyword evidence="2" id="KW-1185">Reference proteome</keyword>
<dbReference type="Pfam" id="PF08282">
    <property type="entry name" value="Hydrolase_3"/>
    <property type="match status" value="1"/>
</dbReference>
<evidence type="ECO:0000313" key="1">
    <source>
        <dbReference type="EMBL" id="BEH90620.1"/>
    </source>
</evidence>
<dbReference type="Gene3D" id="3.40.50.1000">
    <property type="entry name" value="HAD superfamily/HAD-like"/>
    <property type="match status" value="1"/>
</dbReference>
<dbReference type="SUPFAM" id="SSF56784">
    <property type="entry name" value="HAD-like"/>
    <property type="match status" value="1"/>
</dbReference>
<dbReference type="Gene3D" id="3.30.1240.10">
    <property type="match status" value="1"/>
</dbReference>
<proteinExistence type="predicted"/>
<gene>
    <name evidence="1" type="ORF">T23_07220</name>
</gene>
<protein>
    <submittedName>
        <fullName evidence="1">Haloacid dehalogenase</fullName>
    </submittedName>
</protein>
<evidence type="ECO:0000313" key="2">
    <source>
        <dbReference type="Proteomes" id="UP001432099"/>
    </source>
</evidence>
<name>A0ABN6ZA23_9FIRM</name>
<dbReference type="InterPro" id="IPR023214">
    <property type="entry name" value="HAD_sf"/>
</dbReference>
<dbReference type="PANTHER" id="PTHR10000:SF8">
    <property type="entry name" value="HAD SUPERFAMILY HYDROLASE-LIKE, TYPE 3"/>
    <property type="match status" value="1"/>
</dbReference>
<dbReference type="EMBL" id="AP028127">
    <property type="protein sequence ID" value="BEH90620.1"/>
    <property type="molecule type" value="Genomic_DNA"/>
</dbReference>
<dbReference type="NCBIfam" id="TIGR01484">
    <property type="entry name" value="HAD-SF-IIB"/>
    <property type="match status" value="1"/>
</dbReference>
<dbReference type="InterPro" id="IPR006379">
    <property type="entry name" value="HAD-SF_hydro_IIB"/>
</dbReference>
<dbReference type="InterPro" id="IPR036412">
    <property type="entry name" value="HAD-like_sf"/>
</dbReference>
<dbReference type="PANTHER" id="PTHR10000">
    <property type="entry name" value="PHOSPHOSERINE PHOSPHATASE"/>
    <property type="match status" value="1"/>
</dbReference>
<dbReference type="RefSeq" id="WP_161832919.1">
    <property type="nucleotide sequence ID" value="NZ_AP028127.1"/>
</dbReference>
<dbReference type="Proteomes" id="UP001432099">
    <property type="component" value="Chromosome"/>
</dbReference>